<keyword evidence="5" id="KW-1185">Reference proteome</keyword>
<feature type="compositionally biased region" description="Low complexity" evidence="1">
    <location>
        <begin position="216"/>
        <end position="238"/>
    </location>
</feature>
<feature type="chain" id="PRO_5022792900" description="Transmembrane protein" evidence="3">
    <location>
        <begin position="20"/>
        <end position="407"/>
    </location>
</feature>
<feature type="signal peptide" evidence="3">
    <location>
        <begin position="1"/>
        <end position="19"/>
    </location>
</feature>
<evidence type="ECO:0008006" key="6">
    <source>
        <dbReference type="Google" id="ProtNLM"/>
    </source>
</evidence>
<organism evidence="4 5">
    <name type="scientific">Polyporus arcularius HHB13444</name>
    <dbReference type="NCBI Taxonomy" id="1314778"/>
    <lineage>
        <taxon>Eukaryota</taxon>
        <taxon>Fungi</taxon>
        <taxon>Dikarya</taxon>
        <taxon>Basidiomycota</taxon>
        <taxon>Agaricomycotina</taxon>
        <taxon>Agaricomycetes</taxon>
        <taxon>Polyporales</taxon>
        <taxon>Polyporaceae</taxon>
        <taxon>Polyporus</taxon>
    </lineage>
</organism>
<proteinExistence type="predicted"/>
<evidence type="ECO:0000256" key="2">
    <source>
        <dbReference type="SAM" id="Phobius"/>
    </source>
</evidence>
<name>A0A5C3PRL2_9APHY</name>
<reference evidence="4 5" key="1">
    <citation type="journal article" date="2019" name="Nat. Ecol. Evol.">
        <title>Megaphylogeny resolves global patterns of mushroom evolution.</title>
        <authorList>
            <person name="Varga T."/>
            <person name="Krizsan K."/>
            <person name="Foldi C."/>
            <person name="Dima B."/>
            <person name="Sanchez-Garcia M."/>
            <person name="Sanchez-Ramirez S."/>
            <person name="Szollosi G.J."/>
            <person name="Szarkandi J.G."/>
            <person name="Papp V."/>
            <person name="Albert L."/>
            <person name="Andreopoulos W."/>
            <person name="Angelini C."/>
            <person name="Antonin V."/>
            <person name="Barry K.W."/>
            <person name="Bougher N.L."/>
            <person name="Buchanan P."/>
            <person name="Buyck B."/>
            <person name="Bense V."/>
            <person name="Catcheside P."/>
            <person name="Chovatia M."/>
            <person name="Cooper J."/>
            <person name="Damon W."/>
            <person name="Desjardin D."/>
            <person name="Finy P."/>
            <person name="Geml J."/>
            <person name="Haridas S."/>
            <person name="Hughes K."/>
            <person name="Justo A."/>
            <person name="Karasinski D."/>
            <person name="Kautmanova I."/>
            <person name="Kiss B."/>
            <person name="Kocsube S."/>
            <person name="Kotiranta H."/>
            <person name="LaButti K.M."/>
            <person name="Lechner B.E."/>
            <person name="Liimatainen K."/>
            <person name="Lipzen A."/>
            <person name="Lukacs Z."/>
            <person name="Mihaltcheva S."/>
            <person name="Morgado L.N."/>
            <person name="Niskanen T."/>
            <person name="Noordeloos M.E."/>
            <person name="Ohm R.A."/>
            <person name="Ortiz-Santana B."/>
            <person name="Ovrebo C."/>
            <person name="Racz N."/>
            <person name="Riley R."/>
            <person name="Savchenko A."/>
            <person name="Shiryaev A."/>
            <person name="Soop K."/>
            <person name="Spirin V."/>
            <person name="Szebenyi C."/>
            <person name="Tomsovsky M."/>
            <person name="Tulloss R.E."/>
            <person name="Uehling J."/>
            <person name="Grigoriev I.V."/>
            <person name="Vagvolgyi C."/>
            <person name="Papp T."/>
            <person name="Martin F.M."/>
            <person name="Miettinen O."/>
            <person name="Hibbett D.S."/>
            <person name="Nagy L.G."/>
        </authorList>
    </citation>
    <scope>NUCLEOTIDE SEQUENCE [LARGE SCALE GENOMIC DNA]</scope>
    <source>
        <strain evidence="4 5">HHB13444</strain>
    </source>
</reference>
<dbReference type="InParanoid" id="A0A5C3PRL2"/>
<feature type="compositionally biased region" description="Polar residues" evidence="1">
    <location>
        <begin position="186"/>
        <end position="215"/>
    </location>
</feature>
<feature type="compositionally biased region" description="Polar residues" evidence="1">
    <location>
        <begin position="317"/>
        <end position="329"/>
    </location>
</feature>
<feature type="region of interest" description="Disordered" evidence="1">
    <location>
        <begin position="160"/>
        <end position="240"/>
    </location>
</feature>
<feature type="compositionally biased region" description="Low complexity" evidence="1">
    <location>
        <begin position="163"/>
        <end position="177"/>
    </location>
</feature>
<keyword evidence="2" id="KW-0472">Membrane</keyword>
<evidence type="ECO:0000313" key="5">
    <source>
        <dbReference type="Proteomes" id="UP000308197"/>
    </source>
</evidence>
<evidence type="ECO:0000313" key="4">
    <source>
        <dbReference type="EMBL" id="TFK91020.1"/>
    </source>
</evidence>
<sequence length="407" mass="42233">MYSPVLLPAAVFFAVRTYAQTTTASCKNVTDTQWSFNSLGQSPCLMSAYMMGACQPGGSYVVQGIPDVSFRYNGPTADQATLCSCSSISYSLMSACGFCQGAGWPEWSAWTTNCSSELVHNGSYPHPIPKGTRIPDWAFVPIQGFLDEFDAVQGMDIGDKLESTGTATPTGTPVTSAFPTDVGGSVTHTAGGASQTGSTSESNGQSLTGSASGTLPTTDDSSRSTGTGSPSPTSGSSTGDHKTNIAAVVGGIIAGLIAFASVIGLVVYFCILRKRRGVGGPNAVLPGMAQTKPGYERRPLVNYDVPSTPGVDASDPFSATPTSPSQWAGTASEPVVYPTPSPSPPVAPVTPPIQSVREAPPMRLYDPADPTTFPPTPAPQSQSSLFDMTQVTYPNVAHQPQQPIPEL</sequence>
<evidence type="ECO:0000256" key="3">
    <source>
        <dbReference type="SAM" id="SignalP"/>
    </source>
</evidence>
<dbReference type="Proteomes" id="UP000308197">
    <property type="component" value="Unassembled WGS sequence"/>
</dbReference>
<evidence type="ECO:0000256" key="1">
    <source>
        <dbReference type="SAM" id="MobiDB-lite"/>
    </source>
</evidence>
<dbReference type="EMBL" id="ML211030">
    <property type="protein sequence ID" value="TFK91020.1"/>
    <property type="molecule type" value="Genomic_DNA"/>
</dbReference>
<protein>
    <recommendedName>
        <fullName evidence="6">Transmembrane protein</fullName>
    </recommendedName>
</protein>
<feature type="region of interest" description="Disordered" evidence="1">
    <location>
        <begin position="311"/>
        <end position="385"/>
    </location>
</feature>
<keyword evidence="2" id="KW-1133">Transmembrane helix</keyword>
<keyword evidence="2" id="KW-0812">Transmembrane</keyword>
<dbReference type="STRING" id="1314778.A0A5C3PRL2"/>
<feature type="transmembrane region" description="Helical" evidence="2">
    <location>
        <begin position="245"/>
        <end position="271"/>
    </location>
</feature>
<gene>
    <name evidence="4" type="ORF">K466DRAFT_660356</name>
</gene>
<accession>A0A5C3PRL2</accession>
<keyword evidence="3" id="KW-0732">Signal</keyword>
<dbReference type="AlphaFoldDB" id="A0A5C3PRL2"/>
<feature type="compositionally biased region" description="Pro residues" evidence="1">
    <location>
        <begin position="337"/>
        <end position="351"/>
    </location>
</feature>